<dbReference type="OrthoDB" id="5671374at2"/>
<dbReference type="Pfam" id="PF02086">
    <property type="entry name" value="MethyltransfD12"/>
    <property type="match status" value="1"/>
</dbReference>
<evidence type="ECO:0000256" key="2">
    <source>
        <dbReference type="ARBA" id="ARBA00022679"/>
    </source>
</evidence>
<dbReference type="KEGG" id="alq:C7Y71_000200"/>
<keyword evidence="2" id="KW-0808">Transferase</keyword>
<keyword evidence="5" id="KW-1185">Reference proteome</keyword>
<dbReference type="Gene3D" id="3.40.50.150">
    <property type="entry name" value="Vaccinia Virus protein VP39"/>
    <property type="match status" value="1"/>
</dbReference>
<evidence type="ECO:0000256" key="1">
    <source>
        <dbReference type="ARBA" id="ARBA00022603"/>
    </source>
</evidence>
<proteinExistence type="predicted"/>
<dbReference type="REBASE" id="358143">
    <property type="entry name" value="M.AspE39ORF200P"/>
</dbReference>
<evidence type="ECO:0000313" key="5">
    <source>
        <dbReference type="Proteomes" id="UP000249375"/>
    </source>
</evidence>
<dbReference type="InterPro" id="IPR029063">
    <property type="entry name" value="SAM-dependent_MTases_sf"/>
</dbReference>
<protein>
    <submittedName>
        <fullName evidence="4">DNA adenine methylase</fullName>
    </submittedName>
</protein>
<dbReference type="InterPro" id="IPR012327">
    <property type="entry name" value="MeTrfase_D12"/>
</dbReference>
<keyword evidence="1 4" id="KW-0489">Methyltransferase</keyword>
<dbReference type="GO" id="GO:0009007">
    <property type="term" value="F:site-specific DNA-methyltransferase (adenine-specific) activity"/>
    <property type="evidence" value="ECO:0007669"/>
    <property type="project" value="UniProtKB-EC"/>
</dbReference>
<accession>A0A5P8E3L5</accession>
<reference evidence="4 5" key="1">
    <citation type="submission" date="2018-11" db="EMBL/GenBank/DDBJ databases">
        <authorList>
            <person name="Na S.W."/>
            <person name="Baik M."/>
        </authorList>
    </citation>
    <scope>NUCLEOTIDE SEQUENCE [LARGE SCALE GENOMIC DNA]</scope>
    <source>
        <strain evidence="4 5">E39</strain>
    </source>
</reference>
<dbReference type="AlphaFoldDB" id="A0A5P8E3L5"/>
<dbReference type="GO" id="GO:0032259">
    <property type="term" value="P:methylation"/>
    <property type="evidence" value="ECO:0007669"/>
    <property type="project" value="UniProtKB-KW"/>
</dbReference>
<keyword evidence="3" id="KW-0949">S-adenosyl-L-methionine</keyword>
<dbReference type="SUPFAM" id="SSF53335">
    <property type="entry name" value="S-adenosyl-L-methionine-dependent methyltransferases"/>
    <property type="match status" value="1"/>
</dbReference>
<dbReference type="Proteomes" id="UP000249375">
    <property type="component" value="Chromosome"/>
</dbReference>
<sequence>MRKQYLSAPLPFQGQKRMFAKEYIKVLQQFPDGTTFVDLFGGSGLLSHIAKCQKPNSTVVYNDFDGFSKRLDALPVTNALLAELREIVDVPRHKPILGETKERVLSCVRKYERDYGYIDYITLSSSVMFSMKYATEFADLEKETLYNNIRTTDYPQCQDYLDGLTITSCDYRDVFEKYKDVPDVVFLVDPPYLSTDCKTYRMYWKLSDYLDVLTVLAGHRFIYFTSNKSSIVELCDWMGKHPELGNPFENCLRREFNAHMNYSASYTDIMLYTKAA</sequence>
<evidence type="ECO:0000256" key="3">
    <source>
        <dbReference type="ARBA" id="ARBA00022691"/>
    </source>
</evidence>
<dbReference type="RefSeq" id="WP_111899299.1">
    <property type="nucleotide sequence ID" value="NZ_CP033459.1"/>
</dbReference>
<dbReference type="EMBL" id="CP033459">
    <property type="protein sequence ID" value="QFQ11579.1"/>
    <property type="molecule type" value="Genomic_DNA"/>
</dbReference>
<organism evidence="4 5">
    <name type="scientific">Pseudoprevotella muciniphila</name>
    <dbReference type="NCBI Taxonomy" id="2133944"/>
    <lineage>
        <taxon>Bacteria</taxon>
        <taxon>Pseudomonadati</taxon>
        <taxon>Bacteroidota</taxon>
        <taxon>Bacteroidia</taxon>
        <taxon>Bacteroidales</taxon>
        <taxon>Prevotellaceae</taxon>
        <taxon>Pseudoprevotella</taxon>
    </lineage>
</organism>
<name>A0A5P8E3L5_9BACT</name>
<dbReference type="GO" id="GO:0009307">
    <property type="term" value="P:DNA restriction-modification system"/>
    <property type="evidence" value="ECO:0007669"/>
    <property type="project" value="InterPro"/>
</dbReference>
<gene>
    <name evidence="4" type="ORF">C7Y71_000200</name>
</gene>
<evidence type="ECO:0000313" key="4">
    <source>
        <dbReference type="EMBL" id="QFQ11579.1"/>
    </source>
</evidence>